<dbReference type="RefSeq" id="WP_243798742.1">
    <property type="nucleotide sequence ID" value="NZ_JALHAT010000008.1"/>
</dbReference>
<dbReference type="InterPro" id="IPR007396">
    <property type="entry name" value="TR_PAI2-type"/>
</dbReference>
<dbReference type="EMBL" id="JALHAT010000008">
    <property type="protein sequence ID" value="MCJ1960533.1"/>
    <property type="molecule type" value="Genomic_DNA"/>
</dbReference>
<proteinExistence type="predicted"/>
<gene>
    <name evidence="1" type="ORF">MTR65_07575</name>
</gene>
<protein>
    <submittedName>
        <fullName evidence="1">FMN-binding negative transcriptional regulator</fullName>
    </submittedName>
</protein>
<evidence type="ECO:0000313" key="2">
    <source>
        <dbReference type="Proteomes" id="UP001162802"/>
    </source>
</evidence>
<dbReference type="PANTHER" id="PTHR35802:SF1">
    <property type="entry name" value="PROTEASE SYNTHASE AND SPORULATION PROTEIN PAI 2"/>
    <property type="match status" value="1"/>
</dbReference>
<accession>A0ABT0ABF8</accession>
<name>A0ABT0ABF8_9SPHN</name>
<dbReference type="SUPFAM" id="SSF50475">
    <property type="entry name" value="FMN-binding split barrel"/>
    <property type="match status" value="1"/>
</dbReference>
<reference evidence="1" key="1">
    <citation type="submission" date="2022-03" db="EMBL/GenBank/DDBJ databases">
        <title>Identification of a novel bacterium isolated from mangrove sediments.</title>
        <authorList>
            <person name="Pan X."/>
        </authorList>
    </citation>
    <scope>NUCLEOTIDE SEQUENCE</scope>
    <source>
        <strain evidence="1">B2637</strain>
    </source>
</reference>
<dbReference type="Pfam" id="PF04299">
    <property type="entry name" value="FMN_bind_2"/>
    <property type="match status" value="1"/>
</dbReference>
<evidence type="ECO:0000313" key="1">
    <source>
        <dbReference type="EMBL" id="MCJ1960533.1"/>
    </source>
</evidence>
<dbReference type="Proteomes" id="UP001162802">
    <property type="component" value="Unassembled WGS sequence"/>
</dbReference>
<dbReference type="Gene3D" id="2.30.110.10">
    <property type="entry name" value="Electron Transport, Fmn-binding Protein, Chain A"/>
    <property type="match status" value="1"/>
</dbReference>
<dbReference type="InterPro" id="IPR012349">
    <property type="entry name" value="Split_barrel_FMN-bd"/>
</dbReference>
<keyword evidence="2" id="KW-1185">Reference proteome</keyword>
<organism evidence="1 2">
    <name type="scientific">Novosphingobium mangrovi</name>
    <name type="common">ex Hu et al. 2023</name>
    <dbReference type="NCBI Taxonomy" id="2930094"/>
    <lineage>
        <taxon>Bacteria</taxon>
        <taxon>Pseudomonadati</taxon>
        <taxon>Pseudomonadota</taxon>
        <taxon>Alphaproteobacteria</taxon>
        <taxon>Sphingomonadales</taxon>
        <taxon>Sphingomonadaceae</taxon>
        <taxon>Novosphingobium</taxon>
    </lineage>
</organism>
<dbReference type="PANTHER" id="PTHR35802">
    <property type="entry name" value="PROTEASE SYNTHASE AND SPORULATION PROTEIN PAI 2"/>
    <property type="match status" value="1"/>
</dbReference>
<comment type="caution">
    <text evidence="1">The sequence shown here is derived from an EMBL/GenBank/DDBJ whole genome shotgun (WGS) entry which is preliminary data.</text>
</comment>
<sequence>MLNPKFAHYGSEDVRRLIADYPLAWVLSPGAPVATATVLPLLGRYDADGHLVGLVGHMSRRRELHALLQADPQAHFLFTGPQGYVSPEHSGRRSWGPTWNYATLQIEGEVHFDEALSGPAIAQLVEHCEGGRSAPWAPEELGARYEAMLGAIIGFEVTVTGLDATFKLAQDEDDEVLENLASGHPDPALRDWIRSLNAARLGPGGDLGKGRK</sequence>